<dbReference type="InterPro" id="IPR055378">
    <property type="entry name" value="GH3_C"/>
</dbReference>
<dbReference type="GO" id="GO:0005737">
    <property type="term" value="C:cytoplasm"/>
    <property type="evidence" value="ECO:0007669"/>
    <property type="project" value="TreeGrafter"/>
</dbReference>
<reference evidence="6" key="1">
    <citation type="submission" date="2013-09" db="EMBL/GenBank/DDBJ databases">
        <title>Corchorus olitorius genome sequencing.</title>
        <authorList>
            <person name="Alam M."/>
            <person name="Haque M.S."/>
            <person name="Islam M.S."/>
            <person name="Emdad E.M."/>
            <person name="Islam M.M."/>
            <person name="Ahmed B."/>
            <person name="Halim A."/>
            <person name="Hossen Q.M.M."/>
            <person name="Hossain M.Z."/>
            <person name="Ahmed R."/>
            <person name="Khan M.M."/>
            <person name="Islam R."/>
            <person name="Rashid M.M."/>
            <person name="Khan S.A."/>
            <person name="Rahman M.S."/>
            <person name="Alam M."/>
            <person name="Yahiya A.S."/>
            <person name="Khan M.S."/>
            <person name="Azam M.S."/>
            <person name="Haque T."/>
            <person name="Lashkar M.Z.H."/>
            <person name="Akhand A.I."/>
            <person name="Morshed G."/>
            <person name="Roy S."/>
            <person name="Uddin K.S."/>
            <person name="Rabeya T."/>
            <person name="Hossain A.S."/>
            <person name="Chowdhury A."/>
            <person name="Snigdha A.R."/>
            <person name="Mortoza M.S."/>
            <person name="Matin S.A."/>
            <person name="Hoque S.M.E."/>
            <person name="Islam M.K."/>
            <person name="Roy D.K."/>
            <person name="Haider R."/>
            <person name="Moosa M.M."/>
            <person name="Elias S.M."/>
            <person name="Hasan A.M."/>
            <person name="Jahan S."/>
            <person name="Shafiuddin M."/>
            <person name="Mahmood N."/>
            <person name="Shommy N.S."/>
        </authorList>
    </citation>
    <scope>NUCLEOTIDE SEQUENCE [LARGE SCALE GENOMIC DNA]</scope>
    <source>
        <strain evidence="6">cv. O-4</strain>
    </source>
</reference>
<comment type="similarity">
    <text evidence="1">Belongs to the IAA-amido conjugating enzyme family.</text>
</comment>
<organism evidence="5 6">
    <name type="scientific">Corchorus olitorius</name>
    <dbReference type="NCBI Taxonomy" id="93759"/>
    <lineage>
        <taxon>Eukaryota</taxon>
        <taxon>Viridiplantae</taxon>
        <taxon>Streptophyta</taxon>
        <taxon>Embryophyta</taxon>
        <taxon>Tracheophyta</taxon>
        <taxon>Spermatophyta</taxon>
        <taxon>Magnoliopsida</taxon>
        <taxon>eudicotyledons</taxon>
        <taxon>Gunneridae</taxon>
        <taxon>Pentapetalae</taxon>
        <taxon>rosids</taxon>
        <taxon>malvids</taxon>
        <taxon>Malvales</taxon>
        <taxon>Malvaceae</taxon>
        <taxon>Grewioideae</taxon>
        <taxon>Apeibeae</taxon>
        <taxon>Corchorus</taxon>
    </lineage>
</organism>
<dbReference type="Pfam" id="PF23571">
    <property type="entry name" value="GH3_M"/>
    <property type="match status" value="1"/>
</dbReference>
<gene>
    <name evidence="5" type="ORF">COLO4_27195</name>
</gene>
<evidence type="ECO:0000259" key="4">
    <source>
        <dbReference type="Pfam" id="PF23572"/>
    </source>
</evidence>
<dbReference type="GO" id="GO:0016881">
    <property type="term" value="F:acid-amino acid ligase activity"/>
    <property type="evidence" value="ECO:0007669"/>
    <property type="project" value="TreeGrafter"/>
</dbReference>
<sequence length="241" mass="27334">MAYFEFLPVKKDCETMTEKESIELKTNNEDIEPVDLVDVKLGKCYELLVTTFTGLYRYRVGDILMVSGFHNMTPQFKFVERQNVVLSIEADKTSEADLLKAVTEAKTLLDPLGFILTGYTSYGDTSSTPGHYVIFWELKAKEGNHVKELDPKVMLECCSRMEESLSYIYKSYRKENAIGALEIRVVQQGSFDALMDYHVSQGASMSQYKTPSCIKSKEALKILDSRAIGKFFSPKTPFICD</sequence>
<dbReference type="PANTHER" id="PTHR31901">
    <property type="entry name" value="GH3 DOMAIN-CONTAINING PROTEIN"/>
    <property type="match status" value="1"/>
</dbReference>
<proteinExistence type="inferred from homology"/>
<dbReference type="InterPro" id="IPR004993">
    <property type="entry name" value="GH3"/>
</dbReference>
<dbReference type="EMBL" id="AWUE01019488">
    <property type="protein sequence ID" value="OMO73264.1"/>
    <property type="molecule type" value="Genomic_DNA"/>
</dbReference>
<evidence type="ECO:0000259" key="3">
    <source>
        <dbReference type="Pfam" id="PF23571"/>
    </source>
</evidence>
<evidence type="ECO:0000313" key="6">
    <source>
        <dbReference type="Proteomes" id="UP000187203"/>
    </source>
</evidence>
<feature type="domain" description="GH3 C-terminal" evidence="4">
    <location>
        <begin position="97"/>
        <end position="218"/>
    </location>
</feature>
<dbReference type="PANTHER" id="PTHR31901:SF57">
    <property type="entry name" value="INDOLE-3-ACETIC ACID-AMIDO SYNTHETASE GH3.17-LIKE ISOFORM X3"/>
    <property type="match status" value="1"/>
</dbReference>
<dbReference type="Pfam" id="PF23572">
    <property type="entry name" value="GH3_C"/>
    <property type="match status" value="1"/>
</dbReference>
<dbReference type="STRING" id="93759.A0A1R3HSN5"/>
<keyword evidence="6" id="KW-1185">Reference proteome</keyword>
<evidence type="ECO:0000313" key="5">
    <source>
        <dbReference type="EMBL" id="OMO73264.1"/>
    </source>
</evidence>
<name>A0A1R3HSN5_9ROSI</name>
<evidence type="ECO:0000256" key="2">
    <source>
        <dbReference type="ARBA" id="ARBA00022598"/>
    </source>
</evidence>
<accession>A0A1R3HSN5</accession>
<comment type="caution">
    <text evidence="5">The sequence shown here is derived from an EMBL/GenBank/DDBJ whole genome shotgun (WGS) entry which is preliminary data.</text>
</comment>
<feature type="domain" description="GH3 middle" evidence="3">
    <location>
        <begin position="1"/>
        <end position="81"/>
    </location>
</feature>
<dbReference type="AlphaFoldDB" id="A0A1R3HSN5"/>
<dbReference type="Proteomes" id="UP000187203">
    <property type="component" value="Unassembled WGS sequence"/>
</dbReference>
<dbReference type="OrthoDB" id="997849at2759"/>
<dbReference type="InterPro" id="IPR055377">
    <property type="entry name" value="GH3_M"/>
</dbReference>
<protein>
    <submittedName>
        <fullName evidence="5">GH3 auxin-responsive promoter</fullName>
    </submittedName>
</protein>
<evidence type="ECO:0000256" key="1">
    <source>
        <dbReference type="ARBA" id="ARBA00008068"/>
    </source>
</evidence>
<keyword evidence="2" id="KW-0436">Ligase</keyword>